<dbReference type="RefSeq" id="WP_163797519.1">
    <property type="nucleotide sequence ID" value="NZ_AP022588.1"/>
</dbReference>
<dbReference type="GO" id="GO:0016787">
    <property type="term" value="F:hydrolase activity"/>
    <property type="evidence" value="ECO:0007669"/>
    <property type="project" value="UniProtKB-KW"/>
</dbReference>
<dbReference type="PANTHER" id="PTHR43736:SF1">
    <property type="entry name" value="DIHYDRONEOPTERIN TRIPHOSPHATE DIPHOSPHATASE"/>
    <property type="match status" value="1"/>
</dbReference>
<evidence type="ECO:0000256" key="1">
    <source>
        <dbReference type="ARBA" id="ARBA00005582"/>
    </source>
</evidence>
<name>A0A7I7QQH3_9MYCO</name>
<keyword evidence="4" id="KW-1185">Reference proteome</keyword>
<dbReference type="KEGG" id="msei:MSEDJ_27350"/>
<feature type="domain" description="Nudix hydrolase" evidence="2">
    <location>
        <begin position="45"/>
        <end position="177"/>
    </location>
</feature>
<dbReference type="Proteomes" id="UP000467193">
    <property type="component" value="Chromosome"/>
</dbReference>
<dbReference type="PANTHER" id="PTHR43736">
    <property type="entry name" value="ADP-RIBOSE PYROPHOSPHATASE"/>
    <property type="match status" value="1"/>
</dbReference>
<dbReference type="Gene3D" id="3.90.79.10">
    <property type="entry name" value="Nucleoside Triphosphate Pyrophosphohydrolase"/>
    <property type="match status" value="1"/>
</dbReference>
<dbReference type="SUPFAM" id="SSF55811">
    <property type="entry name" value="Nudix"/>
    <property type="match status" value="1"/>
</dbReference>
<keyword evidence="3" id="KW-0378">Hydrolase</keyword>
<dbReference type="CDD" id="cd03674">
    <property type="entry name" value="NUDIX_Hydrolase"/>
    <property type="match status" value="1"/>
</dbReference>
<dbReference type="AlphaFoldDB" id="A0A7I7QQH3"/>
<dbReference type="InterPro" id="IPR000086">
    <property type="entry name" value="NUDIX_hydrolase_dom"/>
</dbReference>
<evidence type="ECO:0000313" key="3">
    <source>
        <dbReference type="EMBL" id="BBY28639.1"/>
    </source>
</evidence>
<dbReference type="InterPro" id="IPR015797">
    <property type="entry name" value="NUDIX_hydrolase-like_dom_sf"/>
</dbReference>
<organism evidence="3 4">
    <name type="scientific">Mycolicibacterium sediminis</name>
    <dbReference type="NCBI Taxonomy" id="1286180"/>
    <lineage>
        <taxon>Bacteria</taxon>
        <taxon>Bacillati</taxon>
        <taxon>Actinomycetota</taxon>
        <taxon>Actinomycetes</taxon>
        <taxon>Mycobacteriales</taxon>
        <taxon>Mycobacteriaceae</taxon>
        <taxon>Mycolicibacterium</taxon>
    </lineage>
</organism>
<dbReference type="PROSITE" id="PS51462">
    <property type="entry name" value="NUDIX"/>
    <property type="match status" value="1"/>
</dbReference>
<accession>A0A7I7QQH3</accession>
<evidence type="ECO:0000313" key="4">
    <source>
        <dbReference type="Proteomes" id="UP000467193"/>
    </source>
</evidence>
<sequence length="191" mass="20472">MTLHDSVVDALRGWTAPDPAQDSLRYALLAFVLARPDACRRSCAPGHVTASALVLDHGGTRTLLTLHPRVGRWVQLGGHCEDTDPDIVAAALREATEESGIAGLAIDPVPAALHVHALTCSGGTPTHHLDVQFVVRAPEDADIARSDESLDLRWWPLDALPDDADFGLRQLARAARSRSESPAVQTQTSVE</sequence>
<reference evidence="3 4" key="1">
    <citation type="journal article" date="2019" name="Emerg. Microbes Infect.">
        <title>Comprehensive subspecies identification of 175 nontuberculous mycobacteria species based on 7547 genomic profiles.</title>
        <authorList>
            <person name="Matsumoto Y."/>
            <person name="Kinjo T."/>
            <person name="Motooka D."/>
            <person name="Nabeya D."/>
            <person name="Jung N."/>
            <person name="Uechi K."/>
            <person name="Horii T."/>
            <person name="Iida T."/>
            <person name="Fujita J."/>
            <person name="Nakamura S."/>
        </authorList>
    </citation>
    <scope>NUCLEOTIDE SEQUENCE [LARGE SCALE GENOMIC DNA]</scope>
    <source>
        <strain evidence="3 4">JCM 17899</strain>
    </source>
</reference>
<dbReference type="Pfam" id="PF00293">
    <property type="entry name" value="NUDIX"/>
    <property type="match status" value="1"/>
</dbReference>
<gene>
    <name evidence="3" type="ORF">MSEDJ_27350</name>
</gene>
<dbReference type="EMBL" id="AP022588">
    <property type="protein sequence ID" value="BBY28639.1"/>
    <property type="molecule type" value="Genomic_DNA"/>
</dbReference>
<protein>
    <submittedName>
        <fullName evidence="3">NUDIX hydrolase</fullName>
    </submittedName>
</protein>
<proteinExistence type="inferred from homology"/>
<comment type="similarity">
    <text evidence="1">Belongs to the Nudix hydrolase family.</text>
</comment>
<evidence type="ECO:0000259" key="2">
    <source>
        <dbReference type="PROSITE" id="PS51462"/>
    </source>
</evidence>